<evidence type="ECO:0000313" key="1">
    <source>
        <dbReference type="EMBL" id="RXI02715.1"/>
    </source>
</evidence>
<dbReference type="GO" id="GO:0016567">
    <property type="term" value="P:protein ubiquitination"/>
    <property type="evidence" value="ECO:0007669"/>
    <property type="project" value="InterPro"/>
</dbReference>
<organism evidence="1 2">
    <name type="scientific">Malus domestica</name>
    <name type="common">Apple</name>
    <name type="synonym">Pyrus malus</name>
    <dbReference type="NCBI Taxonomy" id="3750"/>
    <lineage>
        <taxon>Eukaryota</taxon>
        <taxon>Viridiplantae</taxon>
        <taxon>Streptophyta</taxon>
        <taxon>Embryophyta</taxon>
        <taxon>Tracheophyta</taxon>
        <taxon>Spermatophyta</taxon>
        <taxon>Magnoliopsida</taxon>
        <taxon>eudicotyledons</taxon>
        <taxon>Gunneridae</taxon>
        <taxon>Pentapetalae</taxon>
        <taxon>rosids</taxon>
        <taxon>fabids</taxon>
        <taxon>Rosales</taxon>
        <taxon>Rosaceae</taxon>
        <taxon>Amygdaloideae</taxon>
        <taxon>Maleae</taxon>
        <taxon>Malus</taxon>
    </lineage>
</organism>
<dbReference type="EMBL" id="RDQH01000329">
    <property type="protein sequence ID" value="RXI02715.1"/>
    <property type="molecule type" value="Genomic_DNA"/>
</dbReference>
<protein>
    <submittedName>
        <fullName evidence="1">Uncharacterized protein</fullName>
    </submittedName>
</protein>
<comment type="caution">
    <text evidence="1">The sequence shown here is derived from an EMBL/GenBank/DDBJ whole genome shotgun (WGS) entry which is preliminary data.</text>
</comment>
<accession>A0A498KA70</accession>
<sequence>MVWKGLGYCLGGAVLSSTGWFLNDDADKLDSVPRISQLKDLENHGSGTVVAISGEVGSETPIDCELGGLQGVIVRKVPKS</sequence>
<name>A0A498KA70_MALDO</name>
<dbReference type="PANTHER" id="PTHR47568">
    <property type="match status" value="1"/>
</dbReference>
<reference evidence="1 2" key="1">
    <citation type="submission" date="2018-10" db="EMBL/GenBank/DDBJ databases">
        <title>A high-quality apple genome assembly.</title>
        <authorList>
            <person name="Hu J."/>
        </authorList>
    </citation>
    <scope>NUCLEOTIDE SEQUENCE [LARGE SCALE GENOMIC DNA]</scope>
    <source>
        <strain evidence="2">cv. HFTH1</strain>
        <tissue evidence="1">Young leaf</tissue>
    </source>
</reference>
<dbReference type="PANTHER" id="PTHR47568:SF2">
    <property type="entry name" value="E3 UBIQUITIN-PROTEIN LIGASE SP1-RELATED"/>
    <property type="match status" value="1"/>
</dbReference>
<gene>
    <name evidence="1" type="ORF">DVH24_002793</name>
</gene>
<dbReference type="GO" id="GO:0004842">
    <property type="term" value="F:ubiquitin-protein transferase activity"/>
    <property type="evidence" value="ECO:0007669"/>
    <property type="project" value="InterPro"/>
</dbReference>
<dbReference type="InterPro" id="IPR044231">
    <property type="entry name" value="SP1/SPL1"/>
</dbReference>
<dbReference type="AlphaFoldDB" id="A0A498KA70"/>
<dbReference type="Proteomes" id="UP000290289">
    <property type="component" value="Chromosome 3"/>
</dbReference>
<evidence type="ECO:0000313" key="2">
    <source>
        <dbReference type="Proteomes" id="UP000290289"/>
    </source>
</evidence>
<keyword evidence="2" id="KW-1185">Reference proteome</keyword>
<proteinExistence type="predicted"/>
<dbReference type="STRING" id="3750.A0A498KA70"/>